<organism evidence="5 6">
    <name type="scientific">Phytophthora oleae</name>
    <dbReference type="NCBI Taxonomy" id="2107226"/>
    <lineage>
        <taxon>Eukaryota</taxon>
        <taxon>Sar</taxon>
        <taxon>Stramenopiles</taxon>
        <taxon>Oomycota</taxon>
        <taxon>Peronosporomycetes</taxon>
        <taxon>Peronosporales</taxon>
        <taxon>Peronosporaceae</taxon>
        <taxon>Phytophthora</taxon>
    </lineage>
</organism>
<protein>
    <recommendedName>
        <fullName evidence="7">FCH domain-containing protein</fullName>
    </recommendedName>
</protein>
<dbReference type="SUPFAM" id="SSF103657">
    <property type="entry name" value="BAR/IMD domain-like"/>
    <property type="match status" value="1"/>
</dbReference>
<dbReference type="EMBL" id="JBIMZQ010000015">
    <property type="protein sequence ID" value="KAL3667068.1"/>
    <property type="molecule type" value="Genomic_DNA"/>
</dbReference>
<dbReference type="Proteomes" id="UP001632037">
    <property type="component" value="Unassembled WGS sequence"/>
</dbReference>
<comment type="caution">
    <text evidence="5">The sequence shown here is derived from an EMBL/GenBank/DDBJ whole genome shotgun (WGS) entry which is preliminary data.</text>
</comment>
<feature type="compositionally biased region" description="Basic and acidic residues" evidence="4">
    <location>
        <begin position="484"/>
        <end position="495"/>
    </location>
</feature>
<dbReference type="PANTHER" id="PTHR23065">
    <property type="entry name" value="PROLINE-SERINE-THREONINE PHOSPHATASE INTERACTING PROTEIN 1"/>
    <property type="match status" value="1"/>
</dbReference>
<reference evidence="5 6" key="1">
    <citation type="submission" date="2024-09" db="EMBL/GenBank/DDBJ databases">
        <title>Genome sequencing and assembly of Phytophthora oleae, isolate VK10A, causative agent of rot of olive drupes.</title>
        <authorList>
            <person name="Conti Taguali S."/>
            <person name="Riolo M."/>
            <person name="La Spada F."/>
            <person name="Cacciola S.O."/>
            <person name="Dionisio G."/>
        </authorList>
    </citation>
    <scope>NUCLEOTIDE SEQUENCE [LARGE SCALE GENOMIC DNA]</scope>
    <source>
        <strain evidence="5 6">VK10A</strain>
    </source>
</reference>
<gene>
    <name evidence="5" type="ORF">V7S43_008010</name>
</gene>
<accession>A0ABD3FJI0</accession>
<dbReference type="PANTHER" id="PTHR23065:SF7">
    <property type="entry name" value="NOSTRIN, ISOFORM H"/>
    <property type="match status" value="1"/>
</dbReference>
<feature type="region of interest" description="Disordered" evidence="4">
    <location>
        <begin position="442"/>
        <end position="495"/>
    </location>
</feature>
<dbReference type="Gene3D" id="1.20.1270.60">
    <property type="entry name" value="Arfaptin homology (AH) domain/BAR domain"/>
    <property type="match status" value="2"/>
</dbReference>
<evidence type="ECO:0000313" key="6">
    <source>
        <dbReference type="Proteomes" id="UP001632037"/>
    </source>
</evidence>
<keyword evidence="6" id="KW-1185">Reference proteome</keyword>
<feature type="compositionally biased region" description="Low complexity" evidence="4">
    <location>
        <begin position="469"/>
        <end position="481"/>
    </location>
</feature>
<keyword evidence="3" id="KW-0597">Phosphoprotein</keyword>
<dbReference type="GO" id="GO:0043226">
    <property type="term" value="C:organelle"/>
    <property type="evidence" value="ECO:0007669"/>
    <property type="project" value="UniProtKB-ARBA"/>
</dbReference>
<evidence type="ECO:0000256" key="2">
    <source>
        <dbReference type="ARBA" id="ARBA00022490"/>
    </source>
</evidence>
<evidence type="ECO:0000256" key="4">
    <source>
        <dbReference type="SAM" id="MobiDB-lite"/>
    </source>
</evidence>
<comment type="subcellular location">
    <subcellularLocation>
        <location evidence="1">Cytoplasm</location>
    </subcellularLocation>
</comment>
<evidence type="ECO:0000256" key="1">
    <source>
        <dbReference type="ARBA" id="ARBA00004496"/>
    </source>
</evidence>
<evidence type="ECO:0000313" key="5">
    <source>
        <dbReference type="EMBL" id="KAL3667068.1"/>
    </source>
</evidence>
<evidence type="ECO:0000256" key="3">
    <source>
        <dbReference type="ARBA" id="ARBA00022553"/>
    </source>
</evidence>
<dbReference type="AlphaFoldDB" id="A0ABD3FJI0"/>
<keyword evidence="2" id="KW-0963">Cytoplasm</keyword>
<name>A0ABD3FJI0_9STRA</name>
<sequence length="495" mass="55747">MASPAVQSPAHGSHEKAGDLTFATDLLFNLEEVRADCASGLTAHGNLVTMLKSRIGLERTYAQELSKMARSSHFDDLEHGTMKNALASLQAQYLNTSVQHQLLAKNLEEDVLRPIEILYEYNSQRAQSLTNRINNAKKDAKTHEDTYRKYYNAFDKSFREASASFSAAMDSGFSSTKLEDLYHRRLSQIEDADSPAKANSSTVLTTRHDKAHGTVALKAINNHKLVSWLRSSSESHRKEDLAKNTVKFLVAAEKSRRKCQQTWQGVETNRIRMYRVVQRVLADYQQIAEDRIFTIATNLRKHVVFAASTLANEQYDWQVVAPKFENVNVKSDIYDFIHATRGSKPRLTLTVNDLCNDSSRSLTLSPTSKPCRPLRKTCLEIRDISSRKIPFDYDDNQELMCEALGTRLKTSQQQRQEDHEELSSDIRLDCSLPTENVSVVEAANKSDVEEEDKSSIAQDNEPEIDGSEHSPSVSPSASSSSLTRHFEHDTVSDEV</sequence>
<proteinExistence type="predicted"/>
<dbReference type="InterPro" id="IPR027267">
    <property type="entry name" value="AH/BAR_dom_sf"/>
</dbReference>
<evidence type="ECO:0008006" key="7">
    <source>
        <dbReference type="Google" id="ProtNLM"/>
    </source>
</evidence>